<gene>
    <name evidence="2" type="ordered locus">SNE_A04930</name>
</gene>
<name>F8L6M2_SIMNZ</name>
<feature type="compositionally biased region" description="Acidic residues" evidence="1">
    <location>
        <begin position="129"/>
        <end position="139"/>
    </location>
</feature>
<dbReference type="RefSeq" id="WP_013942837.1">
    <property type="nucleotide sequence ID" value="NC_015713.1"/>
</dbReference>
<reference key="1">
    <citation type="journal article" date="2011" name="Mol. Biol. Evol.">
        <title>Unity in variety -- the pan-genome of the Chlamydiae.</title>
        <authorList>
            <person name="Collingro A."/>
            <person name="Tischler P."/>
            <person name="Weinmaier T."/>
            <person name="Penz T."/>
            <person name="Heinz E."/>
            <person name="Brunham R.C."/>
            <person name="Read T.D."/>
            <person name="Bavoil P.M."/>
            <person name="Sachse K."/>
            <person name="Kahane S."/>
            <person name="Friedman M.G."/>
            <person name="Rattei T."/>
            <person name="Myers G.S.A."/>
            <person name="Horn M."/>
        </authorList>
    </citation>
    <scope>NUCLEOTIDE SEQUENCE</scope>
    <source>
        <strain>Z</strain>
    </source>
</reference>
<dbReference type="OrthoDB" id="9857397at2"/>
<dbReference type="KEGG" id="sng:SNE_A04930"/>
<accession>F8L6M2</accession>
<evidence type="ECO:0000256" key="1">
    <source>
        <dbReference type="SAM" id="MobiDB-lite"/>
    </source>
</evidence>
<dbReference type="InterPro" id="IPR035407">
    <property type="entry name" value="DUF5399"/>
</dbReference>
<protein>
    <submittedName>
        <fullName evidence="2">Uncharacterized protein</fullName>
    </submittedName>
</protein>
<evidence type="ECO:0000313" key="2">
    <source>
        <dbReference type="EMBL" id="CCB88370.1"/>
    </source>
</evidence>
<dbReference type="AlphaFoldDB" id="F8L6M2"/>
<dbReference type="STRING" id="331113.SNE_A04930"/>
<sequence>MAEPRTIDNLGIETSVRWATDQEFLDKSIISEAPRISKQTVIDVYAPFYTSEFDLIFQTKQRHQQWAAFFAPPGYTTQKMRIFTFQVIPSLGTEEFQQAQMQKIKERCDLNKMKRKEKKSAGQTSTYAWEDERDEEEEQKESKTLLDLLEYIHSLDKLLSAINARRSQYSKG</sequence>
<keyword evidence="3" id="KW-1185">Reference proteome</keyword>
<proteinExistence type="predicted"/>
<evidence type="ECO:0000313" key="3">
    <source>
        <dbReference type="Proteomes" id="UP000000496"/>
    </source>
</evidence>
<reference evidence="2 3" key="2">
    <citation type="journal article" date="2011" name="Mol. Biol. Evol.">
        <title>Unity in variety--the pan-genome of the Chlamydiae.</title>
        <authorList>
            <person name="Collingro A."/>
            <person name="Tischler P."/>
            <person name="Weinmaier T."/>
            <person name="Penz T."/>
            <person name="Heinz E."/>
            <person name="Brunham R.C."/>
            <person name="Read T.D."/>
            <person name="Bavoil P.M."/>
            <person name="Sachse K."/>
            <person name="Kahane S."/>
            <person name="Friedman M.G."/>
            <person name="Rattei T."/>
            <person name="Myers G.S."/>
            <person name="Horn M."/>
        </authorList>
    </citation>
    <scope>NUCLEOTIDE SEQUENCE [LARGE SCALE GENOMIC DNA]</scope>
    <source>
        <strain evidence="3">ATCC VR-1471 / Z</strain>
    </source>
</reference>
<dbReference type="HOGENOM" id="CLU_1554238_0_0_0"/>
<dbReference type="Pfam" id="PF17377">
    <property type="entry name" value="DUF5399"/>
    <property type="match status" value="1"/>
</dbReference>
<organism evidence="2 3">
    <name type="scientific">Simkania negevensis (strain ATCC VR-1471 / DSM 27360 / Z)</name>
    <dbReference type="NCBI Taxonomy" id="331113"/>
    <lineage>
        <taxon>Bacteria</taxon>
        <taxon>Pseudomonadati</taxon>
        <taxon>Chlamydiota</taxon>
        <taxon>Chlamydiia</taxon>
        <taxon>Parachlamydiales</taxon>
        <taxon>Simkaniaceae</taxon>
        <taxon>Simkania</taxon>
    </lineage>
</organism>
<dbReference type="EMBL" id="FR872582">
    <property type="protein sequence ID" value="CCB88370.1"/>
    <property type="molecule type" value="Genomic_DNA"/>
</dbReference>
<feature type="region of interest" description="Disordered" evidence="1">
    <location>
        <begin position="113"/>
        <end position="140"/>
    </location>
</feature>
<dbReference type="Proteomes" id="UP000000496">
    <property type="component" value="Chromosome gsn.131"/>
</dbReference>